<dbReference type="Gene3D" id="1.10.287.1490">
    <property type="match status" value="1"/>
</dbReference>
<dbReference type="Proteomes" id="UP001341840">
    <property type="component" value="Unassembled WGS sequence"/>
</dbReference>
<proteinExistence type="predicted"/>
<keyword evidence="1" id="KW-0175">Coiled coil</keyword>
<evidence type="ECO:0000256" key="1">
    <source>
        <dbReference type="SAM" id="Coils"/>
    </source>
</evidence>
<comment type="caution">
    <text evidence="3">The sequence shown here is derived from an EMBL/GenBank/DDBJ whole genome shotgun (WGS) entry which is preliminary data.</text>
</comment>
<sequence length="208" mass="23880">MGEAARENMCFVLEAANRSCQAKVMPNAGSAFKVWQNPSQKRSSSNTDQTYEGKGGEIGLNLNLLTEEIDQPNTKRMKPWMANREHSKEERSRKNNNVMNLEKQVSSLEAKISNVKAQIEEDKSYMNSMLSEQLQMKPRITTLENDRVVIQDQIEHNKAEVKRLMRKRLQMIKESANLEHAIHSNAAINVQRPTPNYYGILWAEPSDY</sequence>
<evidence type="ECO:0000313" key="4">
    <source>
        <dbReference type="Proteomes" id="UP001341840"/>
    </source>
</evidence>
<feature type="region of interest" description="Disordered" evidence="2">
    <location>
        <begin position="35"/>
        <end position="57"/>
    </location>
</feature>
<gene>
    <name evidence="3" type="ORF">PIB30_085545</name>
</gene>
<dbReference type="EMBL" id="JASCZI010031639">
    <property type="protein sequence ID" value="MED6127171.1"/>
    <property type="molecule type" value="Genomic_DNA"/>
</dbReference>
<reference evidence="3 4" key="1">
    <citation type="journal article" date="2023" name="Plants (Basel)">
        <title>Bridging the Gap: Combining Genomics and Transcriptomics Approaches to Understand Stylosanthes scabra, an Orphan Legume from the Brazilian Caatinga.</title>
        <authorList>
            <person name="Ferreira-Neto J.R.C."/>
            <person name="da Silva M.D."/>
            <person name="Binneck E."/>
            <person name="de Melo N.F."/>
            <person name="da Silva R.H."/>
            <person name="de Melo A.L.T.M."/>
            <person name="Pandolfi V."/>
            <person name="Bustamante F.O."/>
            <person name="Brasileiro-Vidal A.C."/>
            <person name="Benko-Iseppon A.M."/>
        </authorList>
    </citation>
    <scope>NUCLEOTIDE SEQUENCE [LARGE SCALE GENOMIC DNA]</scope>
    <source>
        <tissue evidence="3">Leaves</tissue>
    </source>
</reference>
<protein>
    <submittedName>
        <fullName evidence="3">Uncharacterized protein</fullName>
    </submittedName>
</protein>
<accession>A0ABU6RTP3</accession>
<evidence type="ECO:0000313" key="3">
    <source>
        <dbReference type="EMBL" id="MED6127171.1"/>
    </source>
</evidence>
<organism evidence="3 4">
    <name type="scientific">Stylosanthes scabra</name>
    <dbReference type="NCBI Taxonomy" id="79078"/>
    <lineage>
        <taxon>Eukaryota</taxon>
        <taxon>Viridiplantae</taxon>
        <taxon>Streptophyta</taxon>
        <taxon>Embryophyta</taxon>
        <taxon>Tracheophyta</taxon>
        <taxon>Spermatophyta</taxon>
        <taxon>Magnoliopsida</taxon>
        <taxon>eudicotyledons</taxon>
        <taxon>Gunneridae</taxon>
        <taxon>Pentapetalae</taxon>
        <taxon>rosids</taxon>
        <taxon>fabids</taxon>
        <taxon>Fabales</taxon>
        <taxon>Fabaceae</taxon>
        <taxon>Papilionoideae</taxon>
        <taxon>50 kb inversion clade</taxon>
        <taxon>dalbergioids sensu lato</taxon>
        <taxon>Dalbergieae</taxon>
        <taxon>Pterocarpus clade</taxon>
        <taxon>Stylosanthes</taxon>
    </lineage>
</organism>
<feature type="compositionally biased region" description="Polar residues" evidence="2">
    <location>
        <begin position="36"/>
        <end position="50"/>
    </location>
</feature>
<keyword evidence="4" id="KW-1185">Reference proteome</keyword>
<feature type="coiled-coil region" evidence="1">
    <location>
        <begin position="84"/>
        <end position="118"/>
    </location>
</feature>
<name>A0ABU6RTP3_9FABA</name>
<evidence type="ECO:0000256" key="2">
    <source>
        <dbReference type="SAM" id="MobiDB-lite"/>
    </source>
</evidence>